<evidence type="ECO:0000313" key="2">
    <source>
        <dbReference type="Proteomes" id="UP001597453"/>
    </source>
</evidence>
<sequence>MTTLIQEGELANLASDCEGIAGAVSSKGKVGDSSGAASTAMPGGTSGAALESACTAIDATVDSLATALENTAVAATATQADFNQTDADRSGDMDYTASAINNVGYQGYAG</sequence>
<dbReference type="Proteomes" id="UP001597453">
    <property type="component" value="Unassembled WGS sequence"/>
</dbReference>
<protein>
    <submittedName>
        <fullName evidence="1">Uncharacterized protein</fullName>
    </submittedName>
</protein>
<keyword evidence="2" id="KW-1185">Reference proteome</keyword>
<comment type="caution">
    <text evidence="1">The sequence shown here is derived from an EMBL/GenBank/DDBJ whole genome shotgun (WGS) entry which is preliminary data.</text>
</comment>
<accession>A0ABW5RJ23</accession>
<name>A0ABW5RJ23_9MICO</name>
<dbReference type="EMBL" id="JBHUNF010000004">
    <property type="protein sequence ID" value="MFD2674918.1"/>
    <property type="molecule type" value="Genomic_DNA"/>
</dbReference>
<gene>
    <name evidence="1" type="ORF">ACFSUQ_06360</name>
</gene>
<dbReference type="RefSeq" id="WP_159421445.1">
    <property type="nucleotide sequence ID" value="NZ_JBHUNF010000004.1"/>
</dbReference>
<reference evidence="2" key="1">
    <citation type="journal article" date="2019" name="Int. J. Syst. Evol. Microbiol.">
        <title>The Global Catalogue of Microorganisms (GCM) 10K type strain sequencing project: providing services to taxonomists for standard genome sequencing and annotation.</title>
        <authorList>
            <consortium name="The Broad Institute Genomics Platform"/>
            <consortium name="The Broad Institute Genome Sequencing Center for Infectious Disease"/>
            <person name="Wu L."/>
            <person name="Ma J."/>
        </authorList>
    </citation>
    <scope>NUCLEOTIDE SEQUENCE [LARGE SCALE GENOMIC DNA]</scope>
    <source>
        <strain evidence="2">TISTR 1511</strain>
    </source>
</reference>
<proteinExistence type="predicted"/>
<evidence type="ECO:0000313" key="1">
    <source>
        <dbReference type="EMBL" id="MFD2674918.1"/>
    </source>
</evidence>
<organism evidence="1 2">
    <name type="scientific">Gulosibacter bifidus</name>
    <dbReference type="NCBI Taxonomy" id="272239"/>
    <lineage>
        <taxon>Bacteria</taxon>
        <taxon>Bacillati</taxon>
        <taxon>Actinomycetota</taxon>
        <taxon>Actinomycetes</taxon>
        <taxon>Micrococcales</taxon>
        <taxon>Microbacteriaceae</taxon>
        <taxon>Gulosibacter</taxon>
    </lineage>
</organism>